<dbReference type="Proteomes" id="UP001239111">
    <property type="component" value="Chromosome 3"/>
</dbReference>
<gene>
    <name evidence="1" type="ORF">QAD02_004696</name>
</gene>
<name>A0ACC2NQ99_9HYME</name>
<reference evidence="1" key="1">
    <citation type="submission" date="2023-04" db="EMBL/GenBank/DDBJ databases">
        <title>A chromosome-level genome assembly of the parasitoid wasp Eretmocerus hayati.</title>
        <authorList>
            <person name="Zhong Y."/>
            <person name="Liu S."/>
            <person name="Liu Y."/>
        </authorList>
    </citation>
    <scope>NUCLEOTIDE SEQUENCE</scope>
    <source>
        <strain evidence="1">ZJU_SS_LIU_2023</strain>
    </source>
</reference>
<sequence>MNEPWRYYNVLLQGVWAYADDVQIIPDLDDQHGAVADYIYYAESARAPTKRKSPGMAVKKQEVCSPHGADGRQHSSTCCDASRRPHPRENTDVPAKTENPDLAASTREWDLNVVRSRGVHITRADDDRADRPIKGPDGPRKATVNLRAMDQIAESYRSPSKPRRWLAGAPGGWWPSDIDGTTSDEEAMDDFMAKLPLKKRRIQKSSDPEDDPPISSSSRYELQPCFSSQGGPSPREVLPTLPQGLSAHEDIINATDLERSFGSLSTLALASNSESTDDELLSPSSSSSAYGSASDEAANIAVRGPHHGTDVPVRSTAERAAHAAPSTRHRRRSRKERAARNAAWADSVPMQPATIELIDLTIASDTDDACSEIQTTLAKDAHREHRVSALPSASDHKLSDAELVHPANFADDSCVKKRAVVESDSDGTRNNQEMPIDVKVYRALCAAYEDTLHPVDGEALLDYVKPFVAREKERRRIAKLRADRKRLAEQQQPEATAPGEAGNAADDDGVQARPAKKPRRRRAPVKKPAKQPANVPRTLEQELGQFVELRPPLEKVTNHPGVTSATSVAPAATSTSLAATSTYTADTIAAVATLSEDPQASMATLATPGPPTPSLAFGVDLARSDTSTPFPLMSTAWTISSAAIASKGNNLDISAFLETMLPLPSPAVVVQPSVTMQQDSQLRPLEIMDLDDAINESLRVPPTPATPEHLKGIRYTIDPATEPDTNIAPPASGAQQPPLRMRIRRILDAADPDQDDNFDM</sequence>
<keyword evidence="2" id="KW-1185">Reference proteome</keyword>
<evidence type="ECO:0000313" key="1">
    <source>
        <dbReference type="EMBL" id="KAJ8673434.1"/>
    </source>
</evidence>
<dbReference type="EMBL" id="CM056743">
    <property type="protein sequence ID" value="KAJ8673434.1"/>
    <property type="molecule type" value="Genomic_DNA"/>
</dbReference>
<comment type="caution">
    <text evidence="1">The sequence shown here is derived from an EMBL/GenBank/DDBJ whole genome shotgun (WGS) entry which is preliminary data.</text>
</comment>
<protein>
    <submittedName>
        <fullName evidence="1">Uncharacterized protein</fullName>
    </submittedName>
</protein>
<organism evidence="1 2">
    <name type="scientific">Eretmocerus hayati</name>
    <dbReference type="NCBI Taxonomy" id="131215"/>
    <lineage>
        <taxon>Eukaryota</taxon>
        <taxon>Metazoa</taxon>
        <taxon>Ecdysozoa</taxon>
        <taxon>Arthropoda</taxon>
        <taxon>Hexapoda</taxon>
        <taxon>Insecta</taxon>
        <taxon>Pterygota</taxon>
        <taxon>Neoptera</taxon>
        <taxon>Endopterygota</taxon>
        <taxon>Hymenoptera</taxon>
        <taxon>Apocrita</taxon>
        <taxon>Proctotrupomorpha</taxon>
        <taxon>Chalcidoidea</taxon>
        <taxon>Aphelinidae</taxon>
        <taxon>Aphelininae</taxon>
        <taxon>Eretmocerus</taxon>
    </lineage>
</organism>
<accession>A0ACC2NQ99</accession>
<evidence type="ECO:0000313" key="2">
    <source>
        <dbReference type="Proteomes" id="UP001239111"/>
    </source>
</evidence>
<proteinExistence type="predicted"/>